<dbReference type="GO" id="GO:0046556">
    <property type="term" value="F:alpha-L-arabinofuranosidase activity"/>
    <property type="evidence" value="ECO:0007669"/>
    <property type="project" value="InterPro"/>
</dbReference>
<dbReference type="Pfam" id="PF05270">
    <property type="entry name" value="AbfB"/>
    <property type="match status" value="1"/>
</dbReference>
<dbReference type="InterPro" id="IPR023296">
    <property type="entry name" value="Glyco_hydro_beta-prop_sf"/>
</dbReference>
<dbReference type="AlphaFoldDB" id="M3FNW5"/>
<keyword evidence="2" id="KW-0858">Xylan degradation</keyword>
<dbReference type="SUPFAM" id="SSF75005">
    <property type="entry name" value="Arabinanase/levansucrase/invertase"/>
    <property type="match status" value="2"/>
</dbReference>
<reference evidence="3" key="1">
    <citation type="journal article" date="2013" name="Genome Announc.">
        <title>Draft Genome Sequence of Streptomyces bottropensis ATCC 25435, a Bottromycin-Producing Actinomycete.</title>
        <authorList>
            <person name="Zhang H."/>
            <person name="Zhou W."/>
            <person name="Zhuang Y."/>
            <person name="Liang X."/>
            <person name="Liu T."/>
        </authorList>
    </citation>
    <scope>NUCLEOTIDE SEQUENCE [LARGE SCALE GENOMIC DNA]</scope>
    <source>
        <strain evidence="3">ATCC 25435</strain>
    </source>
</reference>
<dbReference type="SUPFAM" id="SSF110221">
    <property type="entry name" value="AbfB domain"/>
    <property type="match status" value="1"/>
</dbReference>
<dbReference type="GO" id="GO:0045493">
    <property type="term" value="P:xylan catabolic process"/>
    <property type="evidence" value="ECO:0007669"/>
    <property type="project" value="UniProtKB-KW"/>
</dbReference>
<sequence>MFRVPRQQVLSLRHRDRELPLRPRLHPIMAPAVRQETHMARLLGRLAAILVAACLLFTSQALTTPEQAAAADPGYLMVHFTGEGSTNQQMYLSHSTDGLHWNDLNGGGMVLRSTLGTKGVRDPALVRAPGGDKYWIIATDLCIDCGQTWSQSINDGSRNLVVWESTDLVTWSQPWLLNVAGAIPDGRNAWAPEAIWDPATNDYVLYWATNKPLNGATKHRIYYARTSDFRSITTPQIYIDRPGSQEIIDTQIIEVPAGVGNYRYVRASGDGQITLEGSNSILGTWTNLGNLSGIGLTGSQVEGPMWMKFNGRNEWGLYLDQYASSGGYMPVTTTDPSNPAAYRKQASGSYNMGGTKKRHGWILNMTAAEESRVLTRWPNTAINRLQSYNFQDRYVRHTNLDVRIDPNVSPAQDSQFRMRTGLAGSGTVSFESVNFPGYFLRHAGFDFQLAYNDGTTAFANDATFRQVAGLADATWSSFQSYNYPDRYLRHYAYQLRLDPIANTTGRSDATFRVTS</sequence>
<gene>
    <name evidence="2" type="ORF">SBD_5343</name>
</gene>
<dbReference type="Proteomes" id="UP000030760">
    <property type="component" value="Unassembled WGS sequence"/>
</dbReference>
<accession>M3FNW5</accession>
<dbReference type="EMBL" id="KB405089">
    <property type="protein sequence ID" value="EMF53799.1"/>
    <property type="molecule type" value="Genomic_DNA"/>
</dbReference>
<dbReference type="CDD" id="cd23399">
    <property type="entry name" value="beta-trefoil_ABD_ABFB"/>
    <property type="match status" value="1"/>
</dbReference>
<organism evidence="2 3">
    <name type="scientific">Streptomyces bottropensis ATCC 25435</name>
    <dbReference type="NCBI Taxonomy" id="1054862"/>
    <lineage>
        <taxon>Bacteria</taxon>
        <taxon>Bacillati</taxon>
        <taxon>Actinomycetota</taxon>
        <taxon>Actinomycetes</taxon>
        <taxon>Kitasatosporales</taxon>
        <taxon>Streptomycetaceae</taxon>
        <taxon>Streptomyces</taxon>
    </lineage>
</organism>
<dbReference type="InterPro" id="IPR007934">
    <property type="entry name" value="AbfB_ABD"/>
</dbReference>
<keyword evidence="2" id="KW-0378">Hydrolase</keyword>
<dbReference type="Gene3D" id="2.115.10.20">
    <property type="entry name" value="Glycosyl hydrolase domain, family 43"/>
    <property type="match status" value="1"/>
</dbReference>
<proteinExistence type="predicted"/>
<dbReference type="PANTHER" id="PTHR43301:SF3">
    <property type="entry name" value="ARABINAN ENDO-1,5-ALPHA-L-ARABINOSIDASE A-RELATED"/>
    <property type="match status" value="1"/>
</dbReference>
<dbReference type="Gene3D" id="2.80.10.50">
    <property type="match status" value="1"/>
</dbReference>
<dbReference type="PANTHER" id="PTHR43301">
    <property type="entry name" value="ARABINAN ENDO-1,5-ALPHA-L-ARABINOSIDASE"/>
    <property type="match status" value="1"/>
</dbReference>
<protein>
    <submittedName>
        <fullName evidence="2">Endo-1,4-beta-xylanase</fullName>
    </submittedName>
</protein>
<evidence type="ECO:0000313" key="3">
    <source>
        <dbReference type="Proteomes" id="UP000030760"/>
    </source>
</evidence>
<feature type="domain" description="Alpha-L-arabinofuranosidase B arabinose-binding" evidence="1">
    <location>
        <begin position="384"/>
        <end position="513"/>
    </location>
</feature>
<keyword evidence="2" id="KW-0326">Glycosidase</keyword>
<dbReference type="InterPro" id="IPR036195">
    <property type="entry name" value="AbfB_ABD_sf"/>
</dbReference>
<dbReference type="InterPro" id="IPR050727">
    <property type="entry name" value="GH43_arabinanases"/>
</dbReference>
<evidence type="ECO:0000259" key="1">
    <source>
        <dbReference type="Pfam" id="PF05270"/>
    </source>
</evidence>
<dbReference type="CDD" id="cd08983">
    <property type="entry name" value="GH43_Bt3655-like"/>
    <property type="match status" value="1"/>
</dbReference>
<evidence type="ECO:0000313" key="2">
    <source>
        <dbReference type="EMBL" id="EMF53799.1"/>
    </source>
</evidence>
<name>M3FNW5_9ACTN</name>
<dbReference type="GO" id="GO:0046373">
    <property type="term" value="P:L-arabinose metabolic process"/>
    <property type="evidence" value="ECO:0007669"/>
    <property type="project" value="InterPro"/>
</dbReference>
<keyword evidence="2" id="KW-0624">Polysaccharide degradation</keyword>
<keyword evidence="2" id="KW-0119">Carbohydrate metabolism</keyword>